<dbReference type="InterPro" id="IPR021848">
    <property type="entry name" value="HODM_asu-like"/>
</dbReference>
<evidence type="ECO:0000313" key="2">
    <source>
        <dbReference type="Proteomes" id="UP001597237"/>
    </source>
</evidence>
<dbReference type="EMBL" id="JBHUEY010000001">
    <property type="protein sequence ID" value="MFD1783491.1"/>
    <property type="molecule type" value="Genomic_DNA"/>
</dbReference>
<dbReference type="RefSeq" id="WP_377283313.1">
    <property type="nucleotide sequence ID" value="NZ_JBHRSI010000008.1"/>
</dbReference>
<gene>
    <name evidence="1" type="ORF">ACFSC0_08820</name>
</gene>
<reference evidence="2" key="1">
    <citation type="journal article" date="2019" name="Int. J. Syst. Evol. Microbiol.">
        <title>The Global Catalogue of Microorganisms (GCM) 10K type strain sequencing project: providing services to taxonomists for standard genome sequencing and annotation.</title>
        <authorList>
            <consortium name="The Broad Institute Genomics Platform"/>
            <consortium name="The Broad Institute Genome Sequencing Center for Infectious Disease"/>
            <person name="Wu L."/>
            <person name="Ma J."/>
        </authorList>
    </citation>
    <scope>NUCLEOTIDE SEQUENCE [LARGE SCALE GENOMIC DNA]</scope>
    <source>
        <strain evidence="2">DFY28</strain>
    </source>
</reference>
<accession>A0ABW4N0S1</accession>
<dbReference type="Proteomes" id="UP001597237">
    <property type="component" value="Unassembled WGS sequence"/>
</dbReference>
<keyword evidence="2" id="KW-1185">Reference proteome</keyword>
<dbReference type="Pfam" id="PF11927">
    <property type="entry name" value="HODM_asu-like"/>
    <property type="match status" value="1"/>
</dbReference>
<evidence type="ECO:0000313" key="1">
    <source>
        <dbReference type="EMBL" id="MFD1783491.1"/>
    </source>
</evidence>
<name>A0ABW4N0S1_9CAUL</name>
<organism evidence="1 2">
    <name type="scientific">Phenylobacterium terrae</name>
    <dbReference type="NCBI Taxonomy" id="2665495"/>
    <lineage>
        <taxon>Bacteria</taxon>
        <taxon>Pseudomonadati</taxon>
        <taxon>Pseudomonadota</taxon>
        <taxon>Alphaproteobacteria</taxon>
        <taxon>Caulobacterales</taxon>
        <taxon>Caulobacteraceae</taxon>
        <taxon>Phenylobacterium</taxon>
    </lineage>
</organism>
<comment type="caution">
    <text evidence="1">The sequence shown here is derived from an EMBL/GenBank/DDBJ whole genome shotgun (WGS) entry which is preliminary data.</text>
</comment>
<sequence>MALRHAPWEDGADFAIGLAPVDEGGWLEGGEADPAARKDPLTAAHRDLVWAETEGSRPGQQEALELVERATGLAGQPDLPPLLAAARLVPDDLVLMEKADREWRLTALSLTAPTFFSAGEVIGRSLAELHGPVAGFETRFLRRVQRIFDGLRPDLILQRRNWTLVNSSESFTPQAGPIRARIGEIAPEAAGEALFLRVERQSLRRLPRTGGALFTIRVWLTPLGELAAEPARLAAFARAWRGAGEDFRAYKQLHLYDELVEAFLRAAGESGAHGRAPSPH</sequence>
<protein>
    <submittedName>
        <fullName evidence="1">DUF3445 domain-containing protein</fullName>
    </submittedName>
</protein>
<proteinExistence type="predicted"/>